<accession>A0A0M6YFC9</accession>
<dbReference type="InterPro" id="IPR002575">
    <property type="entry name" value="Aminoglycoside_PTrfase"/>
</dbReference>
<keyword evidence="2" id="KW-0808">Transferase</keyword>
<evidence type="ECO:0000313" key="3">
    <source>
        <dbReference type="Proteomes" id="UP000049222"/>
    </source>
</evidence>
<dbReference type="OrthoDB" id="7856512at2"/>
<sequence>MGRPLTLLISLGIRVNFLDPPSWLDLLATIESMPEPVPAAVLDPNGISQVELVHRRDDAAQSIRVWRVVPKRGLPIVAKWRRGHDVARSCGQEYERLVEGHHALRAHDHCGAPGVVTHAVGDGLIVMYAADGFRLRGLVKKPDFRDGNRMQTIERIGRALAELHNSAPTLPQKFDPRFLRSQSPQIVRYLGNPELGQHFRDMSAHITTTVIDHADRISGRTISTVKVHGDLGLNNLFVSPARVTFIDFEHVSRRAAAFDVANILVRIENAAPAPREAVGDDQIVSRSDMVAFARGYGTEIFESPVWTLHMMLAVRRLLNNLCGDEIINEGERATRLAHVERMVAAF</sequence>
<protein>
    <submittedName>
        <fullName evidence="2">Serine/threonine protein kinase</fullName>
    </submittedName>
</protein>
<dbReference type="InterPro" id="IPR011009">
    <property type="entry name" value="Kinase-like_dom_sf"/>
</dbReference>
<dbReference type="SUPFAM" id="SSF56112">
    <property type="entry name" value="Protein kinase-like (PK-like)"/>
    <property type="match status" value="1"/>
</dbReference>
<dbReference type="Proteomes" id="UP000049222">
    <property type="component" value="Unassembled WGS sequence"/>
</dbReference>
<keyword evidence="2" id="KW-0723">Serine/threonine-protein kinase</keyword>
<dbReference type="AlphaFoldDB" id="A0A0M6YFC9"/>
<evidence type="ECO:0000313" key="2">
    <source>
        <dbReference type="EMBL" id="CTQ49071.1"/>
    </source>
</evidence>
<evidence type="ECO:0000259" key="1">
    <source>
        <dbReference type="Pfam" id="PF01636"/>
    </source>
</evidence>
<name>A0A0M6YFC9_9RHOB</name>
<dbReference type="Pfam" id="PF01636">
    <property type="entry name" value="APH"/>
    <property type="match status" value="1"/>
</dbReference>
<keyword evidence="3" id="KW-1185">Reference proteome</keyword>
<proteinExistence type="predicted"/>
<organism evidence="2 3">
    <name type="scientific">Jannaschia donghaensis</name>
    <dbReference type="NCBI Taxonomy" id="420998"/>
    <lineage>
        <taxon>Bacteria</taxon>
        <taxon>Pseudomonadati</taxon>
        <taxon>Pseudomonadota</taxon>
        <taxon>Alphaproteobacteria</taxon>
        <taxon>Rhodobacterales</taxon>
        <taxon>Roseobacteraceae</taxon>
        <taxon>Jannaschia</taxon>
    </lineage>
</organism>
<dbReference type="Gene3D" id="3.90.1200.10">
    <property type="match status" value="1"/>
</dbReference>
<keyword evidence="2" id="KW-0418">Kinase</keyword>
<dbReference type="STRING" id="420998.JDO7802_01081"/>
<dbReference type="EMBL" id="CXSU01000011">
    <property type="protein sequence ID" value="CTQ49071.1"/>
    <property type="molecule type" value="Genomic_DNA"/>
</dbReference>
<dbReference type="GO" id="GO:0004674">
    <property type="term" value="F:protein serine/threonine kinase activity"/>
    <property type="evidence" value="ECO:0007669"/>
    <property type="project" value="UniProtKB-KW"/>
</dbReference>
<reference evidence="2 3" key="1">
    <citation type="submission" date="2015-07" db="EMBL/GenBank/DDBJ databases">
        <authorList>
            <person name="Noorani M."/>
        </authorList>
    </citation>
    <scope>NUCLEOTIDE SEQUENCE [LARGE SCALE GENOMIC DNA]</scope>
    <source>
        <strain evidence="2 3">CECT 7802</strain>
    </source>
</reference>
<feature type="domain" description="Aminoglycoside phosphotransferase" evidence="1">
    <location>
        <begin position="132"/>
        <end position="281"/>
    </location>
</feature>
<gene>
    <name evidence="2" type="ORF">JDO7802_01081</name>
</gene>